<dbReference type="Pfam" id="PF00083">
    <property type="entry name" value="Sugar_tr"/>
    <property type="match status" value="1"/>
</dbReference>
<gene>
    <name evidence="9" type="primary">106091636</name>
</gene>
<dbReference type="GO" id="GO:0016020">
    <property type="term" value="C:membrane"/>
    <property type="evidence" value="ECO:0007669"/>
    <property type="project" value="UniProtKB-SubCell"/>
</dbReference>
<dbReference type="AlphaFoldDB" id="A0A1I8NMQ2"/>
<feature type="transmembrane region" description="Helical" evidence="7">
    <location>
        <begin position="167"/>
        <end position="188"/>
    </location>
</feature>
<name>A0A1I8NMQ2_STOCA</name>
<feature type="transmembrane region" description="Helical" evidence="7">
    <location>
        <begin position="230"/>
        <end position="251"/>
    </location>
</feature>
<keyword evidence="4 7" id="KW-0472">Membrane</keyword>
<dbReference type="STRING" id="35570.A0A1I8NMQ2"/>
<feature type="transmembrane region" description="Helical" evidence="7">
    <location>
        <begin position="383"/>
        <end position="405"/>
    </location>
</feature>
<dbReference type="CDD" id="cd17357">
    <property type="entry name" value="MFS_GLUT_Class1_2_like"/>
    <property type="match status" value="1"/>
</dbReference>
<evidence type="ECO:0000256" key="1">
    <source>
        <dbReference type="ARBA" id="ARBA00004141"/>
    </source>
</evidence>
<feature type="transmembrane region" description="Helical" evidence="7">
    <location>
        <begin position="475"/>
        <end position="495"/>
    </location>
</feature>
<sequence>MELRQNEESHQLYPKGTKGLIVGNDRHQQQGVDILTNNNSDRTKSYEKPGWGKLLTLVGFAATFGSAVPVGYCIGVVNSPADYVKAWCKKSLLERYDSNITESGLDMLWASIVSVFLVGGAVGSLGGAGAANKFGRKGCFLISGLLFAVGAIMFFFCRMANSVEMLILGRLLVGLASGLTTASVPMYLTEIAPFALRGTFGVFCAVGVTGGVVVGQVFSLRDIFGTDELWHYAFSFYIVLVIICYLPSYIYPESPKYLYIVKNDRESARRELSRLRGADAEDIINQEIEEMEIESNAKVQTRTLGSVLKDPTLLLPLIIVCSFHGGQQLAGINAIFYYSVSIFEKAGLSKVNAEWANLGAGCLNLATSFLAPVLMAKVNRRPLMMFSTILCASFLFSIAFVLYYIDKASWLPIACIVCIMGYIFFYQLGLGPIPYFIGTELFEVAPRSAAMSMGSLASWTCNFIIGMAFPPLSNVWGAWVFLPFSITCVLLFLLTKFYLPETRGRDPSEVAPLVSKGFRSKVN</sequence>
<evidence type="ECO:0000256" key="7">
    <source>
        <dbReference type="SAM" id="Phobius"/>
    </source>
</evidence>
<dbReference type="PANTHER" id="PTHR23503">
    <property type="entry name" value="SOLUTE CARRIER FAMILY 2"/>
    <property type="match status" value="1"/>
</dbReference>
<organism evidence="9 10">
    <name type="scientific">Stomoxys calcitrans</name>
    <name type="common">Stable fly</name>
    <name type="synonym">Conops calcitrans</name>
    <dbReference type="NCBI Taxonomy" id="35570"/>
    <lineage>
        <taxon>Eukaryota</taxon>
        <taxon>Metazoa</taxon>
        <taxon>Ecdysozoa</taxon>
        <taxon>Arthropoda</taxon>
        <taxon>Hexapoda</taxon>
        <taxon>Insecta</taxon>
        <taxon>Pterygota</taxon>
        <taxon>Neoptera</taxon>
        <taxon>Endopterygota</taxon>
        <taxon>Diptera</taxon>
        <taxon>Brachycera</taxon>
        <taxon>Muscomorpha</taxon>
        <taxon>Muscoidea</taxon>
        <taxon>Muscidae</taxon>
        <taxon>Stomoxys</taxon>
    </lineage>
</organism>
<dbReference type="PANTHER" id="PTHR23503:SF127">
    <property type="entry name" value="FI08437P-RELATED"/>
    <property type="match status" value="1"/>
</dbReference>
<evidence type="ECO:0000256" key="2">
    <source>
        <dbReference type="ARBA" id="ARBA00022692"/>
    </source>
</evidence>
<keyword evidence="3 7" id="KW-1133">Transmembrane helix</keyword>
<evidence type="ECO:0000256" key="5">
    <source>
        <dbReference type="ARBA" id="ARBA00023180"/>
    </source>
</evidence>
<dbReference type="InterPro" id="IPR003663">
    <property type="entry name" value="Sugar/inositol_transpt"/>
</dbReference>
<feature type="transmembrane region" description="Helical" evidence="7">
    <location>
        <begin position="107"/>
        <end position="128"/>
    </location>
</feature>
<dbReference type="OrthoDB" id="4540492at2759"/>
<dbReference type="GO" id="GO:0015149">
    <property type="term" value="F:hexose transmembrane transporter activity"/>
    <property type="evidence" value="ECO:0007669"/>
    <property type="project" value="TreeGrafter"/>
</dbReference>
<evidence type="ECO:0000313" key="10">
    <source>
        <dbReference type="Proteomes" id="UP000095300"/>
    </source>
</evidence>
<feature type="transmembrane region" description="Helical" evidence="7">
    <location>
        <begin position="54"/>
        <end position="77"/>
    </location>
</feature>
<dbReference type="InterPro" id="IPR005828">
    <property type="entry name" value="MFS_sugar_transport-like"/>
</dbReference>
<dbReference type="PRINTS" id="PR00171">
    <property type="entry name" value="SUGRTRNSPORT"/>
</dbReference>
<dbReference type="PROSITE" id="PS50850">
    <property type="entry name" value="MFS"/>
    <property type="match status" value="1"/>
</dbReference>
<keyword evidence="2 7" id="KW-0812">Transmembrane</keyword>
<dbReference type="PROSITE" id="PS00217">
    <property type="entry name" value="SUGAR_TRANSPORT_2"/>
    <property type="match status" value="1"/>
</dbReference>
<dbReference type="NCBIfam" id="TIGR00879">
    <property type="entry name" value="SP"/>
    <property type="match status" value="1"/>
</dbReference>
<accession>A0A1I8NMQ2</accession>
<comment type="similarity">
    <text evidence="6">Belongs to the major facilitator superfamily. Sugar transporter (TC 2.A.1.1) family.</text>
</comment>
<dbReference type="VEuPathDB" id="VectorBase:SCAU000393"/>
<keyword evidence="10" id="KW-1185">Reference proteome</keyword>
<feature type="transmembrane region" description="Helical" evidence="7">
    <location>
        <begin position="449"/>
        <end position="469"/>
    </location>
</feature>
<dbReference type="InterPro" id="IPR045263">
    <property type="entry name" value="GLUT"/>
</dbReference>
<evidence type="ECO:0000259" key="8">
    <source>
        <dbReference type="PROSITE" id="PS50850"/>
    </source>
</evidence>
<feature type="transmembrane region" description="Helical" evidence="7">
    <location>
        <begin position="140"/>
        <end position="161"/>
    </location>
</feature>
<feature type="domain" description="Major facilitator superfamily (MFS) profile" evidence="8">
    <location>
        <begin position="59"/>
        <end position="503"/>
    </location>
</feature>
<comment type="subcellular location">
    <subcellularLocation>
        <location evidence="1">Membrane</location>
        <topology evidence="1">Multi-pass membrane protein</topology>
    </subcellularLocation>
</comment>
<keyword evidence="5" id="KW-0325">Glycoprotein</keyword>
<dbReference type="KEGG" id="scac:106091636"/>
<protein>
    <recommendedName>
        <fullName evidence="8">Major facilitator superfamily (MFS) profile domain-containing protein</fullName>
    </recommendedName>
</protein>
<evidence type="ECO:0000256" key="3">
    <source>
        <dbReference type="ARBA" id="ARBA00022989"/>
    </source>
</evidence>
<reference evidence="9" key="1">
    <citation type="submission" date="2020-05" db="UniProtKB">
        <authorList>
            <consortium name="EnsemblMetazoa"/>
        </authorList>
    </citation>
    <scope>IDENTIFICATION</scope>
    <source>
        <strain evidence="9">USDA</strain>
    </source>
</reference>
<dbReference type="InterPro" id="IPR036259">
    <property type="entry name" value="MFS_trans_sf"/>
</dbReference>
<evidence type="ECO:0000313" key="9">
    <source>
        <dbReference type="EnsemblMetazoa" id="SCAU000393-PB"/>
    </source>
</evidence>
<keyword evidence="6" id="KW-0813">Transport</keyword>
<evidence type="ECO:0000256" key="6">
    <source>
        <dbReference type="RuleBase" id="RU003346"/>
    </source>
</evidence>
<dbReference type="SUPFAM" id="SSF103473">
    <property type="entry name" value="MFS general substrate transporter"/>
    <property type="match status" value="1"/>
</dbReference>
<feature type="transmembrane region" description="Helical" evidence="7">
    <location>
        <begin position="200"/>
        <end position="218"/>
    </location>
</feature>
<proteinExistence type="inferred from homology"/>
<feature type="transmembrane region" description="Helical" evidence="7">
    <location>
        <begin position="411"/>
        <end position="437"/>
    </location>
</feature>
<dbReference type="InterPro" id="IPR005829">
    <property type="entry name" value="Sugar_transporter_CS"/>
</dbReference>
<dbReference type="InterPro" id="IPR020846">
    <property type="entry name" value="MFS_dom"/>
</dbReference>
<dbReference type="Gene3D" id="1.20.1250.20">
    <property type="entry name" value="MFS general substrate transporter like domains"/>
    <property type="match status" value="1"/>
</dbReference>
<dbReference type="Proteomes" id="UP000095300">
    <property type="component" value="Unassembled WGS sequence"/>
</dbReference>
<evidence type="ECO:0000256" key="4">
    <source>
        <dbReference type="ARBA" id="ARBA00023136"/>
    </source>
</evidence>
<dbReference type="EnsemblMetazoa" id="SCAU000393-RB">
    <property type="protein sequence ID" value="SCAU000393-PB"/>
    <property type="gene ID" value="SCAU000393"/>
</dbReference>